<accession>A0AAN9KGH0</accession>
<dbReference type="Proteomes" id="UP001367508">
    <property type="component" value="Unassembled WGS sequence"/>
</dbReference>
<organism evidence="1 2">
    <name type="scientific">Canavalia gladiata</name>
    <name type="common">Sword bean</name>
    <name type="synonym">Dolichos gladiatus</name>
    <dbReference type="NCBI Taxonomy" id="3824"/>
    <lineage>
        <taxon>Eukaryota</taxon>
        <taxon>Viridiplantae</taxon>
        <taxon>Streptophyta</taxon>
        <taxon>Embryophyta</taxon>
        <taxon>Tracheophyta</taxon>
        <taxon>Spermatophyta</taxon>
        <taxon>Magnoliopsida</taxon>
        <taxon>eudicotyledons</taxon>
        <taxon>Gunneridae</taxon>
        <taxon>Pentapetalae</taxon>
        <taxon>rosids</taxon>
        <taxon>fabids</taxon>
        <taxon>Fabales</taxon>
        <taxon>Fabaceae</taxon>
        <taxon>Papilionoideae</taxon>
        <taxon>50 kb inversion clade</taxon>
        <taxon>NPAAA clade</taxon>
        <taxon>indigoferoid/millettioid clade</taxon>
        <taxon>Phaseoleae</taxon>
        <taxon>Canavalia</taxon>
    </lineage>
</organism>
<evidence type="ECO:0000313" key="1">
    <source>
        <dbReference type="EMBL" id="KAK7315823.1"/>
    </source>
</evidence>
<protein>
    <submittedName>
        <fullName evidence="1">Uncharacterized protein</fullName>
    </submittedName>
</protein>
<keyword evidence="2" id="KW-1185">Reference proteome</keyword>
<gene>
    <name evidence="1" type="ORF">VNO77_34401</name>
</gene>
<dbReference type="AlphaFoldDB" id="A0AAN9KGH0"/>
<comment type="caution">
    <text evidence="1">The sequence shown here is derived from an EMBL/GenBank/DDBJ whole genome shotgun (WGS) entry which is preliminary data.</text>
</comment>
<proteinExistence type="predicted"/>
<reference evidence="1 2" key="1">
    <citation type="submission" date="2024-01" db="EMBL/GenBank/DDBJ databases">
        <title>The genomes of 5 underutilized Papilionoideae crops provide insights into root nodulation and disease resistanc.</title>
        <authorList>
            <person name="Jiang F."/>
        </authorList>
    </citation>
    <scope>NUCLEOTIDE SEQUENCE [LARGE SCALE GENOMIC DNA]</scope>
    <source>
        <strain evidence="1">LVBAO_FW01</strain>
        <tissue evidence="1">Leaves</tissue>
    </source>
</reference>
<sequence>MLVATGATRDRLGILAFDKGILVFDKGQLGNSQLGTDWEFWLLTRGNLVHPFGVLTPSSSLMCRYRNGFRRVLQQGVLTKGSQFMVSLPEGQRLLGIPSDLFDSLE</sequence>
<dbReference type="EMBL" id="JAYMYQ010000008">
    <property type="protein sequence ID" value="KAK7315823.1"/>
    <property type="molecule type" value="Genomic_DNA"/>
</dbReference>
<evidence type="ECO:0000313" key="2">
    <source>
        <dbReference type="Proteomes" id="UP001367508"/>
    </source>
</evidence>
<name>A0AAN9KGH0_CANGL</name>